<evidence type="ECO:0000259" key="14">
    <source>
        <dbReference type="PROSITE" id="PS50071"/>
    </source>
</evidence>
<keyword evidence="6 11" id="KW-0238">DNA-binding</keyword>
<dbReference type="AlphaFoldDB" id="A0AAD1RW88"/>
<dbReference type="InterPro" id="IPR001356">
    <property type="entry name" value="HD"/>
</dbReference>
<dbReference type="PANTHER" id="PTHR45659">
    <property type="entry name" value="HOMEOBOX PROTEIN HOX"/>
    <property type="match status" value="1"/>
</dbReference>
<dbReference type="Proteomes" id="UP001295444">
    <property type="component" value="Chromosome 04"/>
</dbReference>
<evidence type="ECO:0000313" key="15">
    <source>
        <dbReference type="EMBL" id="CAH2282675.1"/>
    </source>
</evidence>
<evidence type="ECO:0000256" key="10">
    <source>
        <dbReference type="ARBA" id="ARBA00038235"/>
    </source>
</evidence>
<dbReference type="InterPro" id="IPR009057">
    <property type="entry name" value="Homeodomain-like_sf"/>
</dbReference>
<evidence type="ECO:0000256" key="13">
    <source>
        <dbReference type="SAM" id="MobiDB-lite"/>
    </source>
</evidence>
<organism evidence="15 16">
    <name type="scientific">Pelobates cultripes</name>
    <name type="common">Western spadefoot toad</name>
    <dbReference type="NCBI Taxonomy" id="61616"/>
    <lineage>
        <taxon>Eukaryota</taxon>
        <taxon>Metazoa</taxon>
        <taxon>Chordata</taxon>
        <taxon>Craniata</taxon>
        <taxon>Vertebrata</taxon>
        <taxon>Euteleostomi</taxon>
        <taxon>Amphibia</taxon>
        <taxon>Batrachia</taxon>
        <taxon>Anura</taxon>
        <taxon>Pelobatoidea</taxon>
        <taxon>Pelobatidae</taxon>
        <taxon>Pelobates</taxon>
    </lineage>
</organism>
<proteinExistence type="inferred from homology"/>
<evidence type="ECO:0000256" key="12">
    <source>
        <dbReference type="RuleBase" id="RU000682"/>
    </source>
</evidence>
<evidence type="ECO:0000256" key="3">
    <source>
        <dbReference type="ARBA" id="ARBA00006317"/>
    </source>
</evidence>
<dbReference type="CDD" id="cd00086">
    <property type="entry name" value="homeodomain"/>
    <property type="match status" value="5"/>
</dbReference>
<dbReference type="GO" id="GO:0005634">
    <property type="term" value="C:nucleus"/>
    <property type="evidence" value="ECO:0007669"/>
    <property type="project" value="UniProtKB-SubCell"/>
</dbReference>
<dbReference type="FunFam" id="1.10.10.60:FF:000018">
    <property type="entry name" value="Homeobox A10"/>
    <property type="match status" value="1"/>
</dbReference>
<feature type="compositionally biased region" description="Polar residues" evidence="13">
    <location>
        <begin position="733"/>
        <end position="753"/>
    </location>
</feature>
<feature type="DNA-binding region" description="Homeobox" evidence="11">
    <location>
        <begin position="470"/>
        <end position="529"/>
    </location>
</feature>
<dbReference type="InterPro" id="IPR050296">
    <property type="entry name" value="Antp_homeobox"/>
</dbReference>
<dbReference type="PRINTS" id="PR00025">
    <property type="entry name" value="ANTENNAPEDIA"/>
</dbReference>
<keyword evidence="8" id="KW-0804">Transcription</keyword>
<feature type="compositionally biased region" description="Polar residues" evidence="13">
    <location>
        <begin position="802"/>
        <end position="830"/>
    </location>
</feature>
<feature type="domain" description="Homeobox" evidence="14">
    <location>
        <begin position="468"/>
        <end position="528"/>
    </location>
</feature>
<evidence type="ECO:0000256" key="11">
    <source>
        <dbReference type="PROSITE-ProRule" id="PRU00108"/>
    </source>
</evidence>
<dbReference type="PRINTS" id="PR00024">
    <property type="entry name" value="HOMEOBOX"/>
</dbReference>
<dbReference type="PROSITE" id="PS00032">
    <property type="entry name" value="ANTENNAPEDIA"/>
    <property type="match status" value="3"/>
</dbReference>
<evidence type="ECO:0000256" key="1">
    <source>
        <dbReference type="ARBA" id="ARBA00003263"/>
    </source>
</evidence>
<dbReference type="EMBL" id="OW240915">
    <property type="protein sequence ID" value="CAH2282675.1"/>
    <property type="molecule type" value="Genomic_DNA"/>
</dbReference>
<keyword evidence="9 11" id="KW-0539">Nucleus</keyword>
<feature type="domain" description="Homeobox" evidence="14">
    <location>
        <begin position="193"/>
        <end position="253"/>
    </location>
</feature>
<dbReference type="InterPro" id="IPR006711">
    <property type="entry name" value="Hox9_activation_N"/>
</dbReference>
<evidence type="ECO:0000313" key="16">
    <source>
        <dbReference type="Proteomes" id="UP001295444"/>
    </source>
</evidence>
<dbReference type="FunFam" id="1.10.10.60:FF:000055">
    <property type="entry name" value="Homeobox protein Hox-A5"/>
    <property type="match status" value="1"/>
</dbReference>
<dbReference type="GO" id="GO:0009952">
    <property type="term" value="P:anterior/posterior pattern specification"/>
    <property type="evidence" value="ECO:0007669"/>
    <property type="project" value="TreeGrafter"/>
</dbReference>
<evidence type="ECO:0000256" key="7">
    <source>
        <dbReference type="ARBA" id="ARBA00023155"/>
    </source>
</evidence>
<dbReference type="SMART" id="SM00389">
    <property type="entry name" value="HOX"/>
    <property type="match status" value="5"/>
</dbReference>
<comment type="subcellular location">
    <subcellularLocation>
        <location evidence="2 11 12">Nucleus</location>
    </subcellularLocation>
</comment>
<sequence>MSTSGTLSNYYVDSFIIHEGDDLVQSRYATGSLTQPSRQAAIGEHSEYTPCSFQSKTSVFGSPWNPVHPQTANNVSSVYHPYVHHQAPITASDGRYMRSWLEPMSGSLSFSGLPTSRHYGIKPEPLSSRRGDCTTTFETHTLSLSDYTCPSPVEREKPNNEPAFATSNGDPVTTAEKPPADPNNPSANWLHARSTRKKRCPYTKHQTLELEKEFLFNMYLTRDRRYEVARLLNLTERQVKIWFQNRRMKMKKINKDLNLFVTRKEYRQGFNNTVHSANYKSIDLLYIVGCYRRKLQRMDTLKFENTITSSYSLTLNSLINNIPLHNFAHNKMPFCYAFPEISRPALKDHMNRLYNLSLLSKTPFIAKLLWSIFFLYNIREQIGWAGHMVADHVHKYTAGSSLFQNTDSGSCSFPTNSQRSSYGATLSNIPLLCNDLAKAACDKVEESALHSQADSNFRIYPWMRSSGPDRKRGRQTYTRYQTLELEKEFHFNRYLTRRRRIEIAHALCLTERQIKIWFQNRRMKWKKEHKDDNNAMNSKATAVSGKDFNEPLHKEGNSKATWERDSGIYSLNRFYMRLRYDFKQIIQLSHKMDLTWLTDGRSYIWQKISKILDQQYKCANRVNSCAGTMYGNHGRRGRQTYTRYQTLELEKEFHFNRYLTRRRRIEIANALCLTERQIKIWFQNRRMKWKKENSGQNVLLVPANILSQNKSADIPMLAAKGLQYHAAVQPPSSLFTRGNQLHNYGDHSSQASESHPGVKNSITNSNGNSGSNNSNNSNNSNTVSSNISNSNNTHINREGLGASSSGAEDDTPASSDQTSSQNGQSPATSVQPQIYPWMRKLHISHDNIGGPEGKRARTAYTRYQTLELEKEFHFNRYLTRRRRIEIAHALCLSERQIKIWFQNRRMKWKKDNKLKKLNPQDTKSHQGTCKLSALLKMFGSLLKAACECLCMLDERVVNSFNQDGMELINMKREKMLSSSMRREKIYIRGIWFLTLEVYCPVWPLESYGMPQMKTVKVIFTQLSSQVHLQVRPRARLPPGWNHRQPPQHWLKCKEPVVYPWMKKIHVNTENFSTNYTGGEPKRSRTAYTRQQVLELEKEFHFNRYLTRRRRIEIAHTLCLSERQVKIWFQNRRMKWKKDHKLPNTKMRSANPPSSINLSITGRIPCYYFISLSHSEIALYMCGVVDHLTFKHGVTTMREERGELAAKDKNCPICMHIFPPFHVVLLQYAHLDSKSFSTRYLFPENYRQKLRGPLDKANELCVTLTYIDV</sequence>
<keyword evidence="4" id="KW-0217">Developmental protein</keyword>
<keyword evidence="7 11" id="KW-0371">Homeobox</keyword>
<dbReference type="PROSITE" id="PS50071">
    <property type="entry name" value="HOMEOBOX_2"/>
    <property type="match status" value="5"/>
</dbReference>
<dbReference type="FunFam" id="1.10.10.60:FF:000029">
    <property type="entry name" value="Homeobox protein Hox-D4"/>
    <property type="match status" value="1"/>
</dbReference>
<dbReference type="SUPFAM" id="SSF46689">
    <property type="entry name" value="Homeodomain-like"/>
    <property type="match status" value="5"/>
</dbReference>
<feature type="domain" description="Homeobox" evidence="14">
    <location>
        <begin position="632"/>
        <end position="692"/>
    </location>
</feature>
<evidence type="ECO:0000256" key="6">
    <source>
        <dbReference type="ARBA" id="ARBA00023125"/>
    </source>
</evidence>
<dbReference type="Pfam" id="PF00046">
    <property type="entry name" value="Homeodomain"/>
    <property type="match status" value="5"/>
</dbReference>
<name>A0AAD1RW88_PELCU</name>
<dbReference type="PROSITE" id="PS00027">
    <property type="entry name" value="HOMEOBOX_1"/>
    <property type="match status" value="5"/>
</dbReference>
<dbReference type="GO" id="GO:0000981">
    <property type="term" value="F:DNA-binding transcription factor activity, RNA polymerase II-specific"/>
    <property type="evidence" value="ECO:0007669"/>
    <property type="project" value="InterPro"/>
</dbReference>
<feature type="DNA-binding region" description="Homeobox" evidence="11">
    <location>
        <begin position="634"/>
        <end position="693"/>
    </location>
</feature>
<feature type="domain" description="Homeobox" evidence="14">
    <location>
        <begin position="851"/>
        <end position="911"/>
    </location>
</feature>
<dbReference type="PANTHER" id="PTHR45659:SF10">
    <property type="entry name" value="HOMEOBOX PROTEIN HOX-A5"/>
    <property type="match status" value="1"/>
</dbReference>
<evidence type="ECO:0000256" key="5">
    <source>
        <dbReference type="ARBA" id="ARBA00023015"/>
    </source>
</evidence>
<keyword evidence="16" id="KW-1185">Reference proteome</keyword>
<dbReference type="InterPro" id="IPR017995">
    <property type="entry name" value="Homeobox_antennapedia"/>
</dbReference>
<feature type="compositionally biased region" description="Low complexity" evidence="13">
    <location>
        <begin position="760"/>
        <end position="792"/>
    </location>
</feature>
<accession>A0AAD1RW88</accession>
<evidence type="ECO:0000256" key="9">
    <source>
        <dbReference type="ARBA" id="ARBA00023242"/>
    </source>
</evidence>
<feature type="domain" description="Homeobox" evidence="14">
    <location>
        <begin position="1078"/>
        <end position="1138"/>
    </location>
</feature>
<feature type="DNA-binding region" description="Homeobox" evidence="11">
    <location>
        <begin position="1080"/>
        <end position="1139"/>
    </location>
</feature>
<dbReference type="GO" id="GO:0006351">
    <property type="term" value="P:DNA-templated transcription"/>
    <property type="evidence" value="ECO:0007669"/>
    <property type="project" value="InterPro"/>
</dbReference>
<comment type="function">
    <text evidence="1">Sequence-specific transcription factor which is part of a developmental regulatory system that provides cells with specific positional identities on the anterior-posterior axis.</text>
</comment>
<dbReference type="InterPro" id="IPR001827">
    <property type="entry name" value="Homeobox_Antennapedia_CS"/>
</dbReference>
<reference evidence="15" key="1">
    <citation type="submission" date="2022-03" db="EMBL/GenBank/DDBJ databases">
        <authorList>
            <person name="Alioto T."/>
            <person name="Alioto T."/>
            <person name="Gomez Garrido J."/>
        </authorList>
    </citation>
    <scope>NUCLEOTIDE SEQUENCE</scope>
</reference>
<feature type="DNA-binding region" description="Homeobox" evidence="11">
    <location>
        <begin position="853"/>
        <end position="912"/>
    </location>
</feature>
<feature type="region of interest" description="Disordered" evidence="13">
    <location>
        <begin position="733"/>
        <end position="830"/>
    </location>
</feature>
<dbReference type="InterPro" id="IPR020479">
    <property type="entry name" value="HD_metazoa"/>
</dbReference>
<gene>
    <name evidence="15" type="ORF">PECUL_23A049883</name>
</gene>
<dbReference type="FunFam" id="1.10.10.60:FF:000017">
    <property type="entry name" value="Homeobox protein antennapedia"/>
    <property type="match status" value="2"/>
</dbReference>
<feature type="region of interest" description="Disordered" evidence="13">
    <location>
        <begin position="148"/>
        <end position="195"/>
    </location>
</feature>
<protein>
    <submittedName>
        <fullName evidence="15">Homeobox Hox-A9</fullName>
    </submittedName>
</protein>
<evidence type="ECO:0000256" key="8">
    <source>
        <dbReference type="ARBA" id="ARBA00023163"/>
    </source>
</evidence>
<evidence type="ECO:0000256" key="4">
    <source>
        <dbReference type="ARBA" id="ARBA00022473"/>
    </source>
</evidence>
<dbReference type="GO" id="GO:0000978">
    <property type="term" value="F:RNA polymerase II cis-regulatory region sequence-specific DNA binding"/>
    <property type="evidence" value="ECO:0007669"/>
    <property type="project" value="TreeGrafter"/>
</dbReference>
<dbReference type="Gene3D" id="1.10.10.60">
    <property type="entry name" value="Homeodomain-like"/>
    <property type="match status" value="5"/>
</dbReference>
<keyword evidence="5" id="KW-0805">Transcription regulation</keyword>
<dbReference type="Pfam" id="PF04617">
    <property type="entry name" value="Hox9_act"/>
    <property type="match status" value="1"/>
</dbReference>
<dbReference type="InterPro" id="IPR017970">
    <property type="entry name" value="Homeobox_CS"/>
</dbReference>
<comment type="similarity">
    <text evidence="3">Belongs to the Abd-B homeobox family.</text>
</comment>
<feature type="DNA-binding region" description="Homeobox" evidence="11">
    <location>
        <begin position="195"/>
        <end position="254"/>
    </location>
</feature>
<evidence type="ECO:0000256" key="2">
    <source>
        <dbReference type="ARBA" id="ARBA00004123"/>
    </source>
</evidence>
<comment type="similarity">
    <text evidence="10">Belongs to the Antp homeobox family. Deformed subfamily.</text>
</comment>